<dbReference type="STRING" id="572480.Arnit_2321"/>
<sequence length="178" mass="21533" precursor="true">MNLLISLFYAPIVFYSLRNFELKTVSLIIFIFSLSWFIFSIKKSIKEYIFPLFYLSVSILAYFLDNFLFLKMLPLLISGLISIYILYSYLSKNSFIFIFLKRLNKNVEEEEKNYIHKSTLFWFYISLINVLIHSFVLYSKDMFYWTFYSSVGWYFLFIIAGIAQFIHRKIYFEGKFDV</sequence>
<dbReference type="OrthoDB" id="5339472at2"/>
<organism evidence="2 3">
    <name type="scientific">Arcobacter nitrofigilis (strain ATCC 33309 / DSM 7299 / CCUG 15893 / LMG 7604 / NCTC 12251 / CI)</name>
    <name type="common">Campylobacter nitrofigilis</name>
    <dbReference type="NCBI Taxonomy" id="572480"/>
    <lineage>
        <taxon>Bacteria</taxon>
        <taxon>Pseudomonadati</taxon>
        <taxon>Campylobacterota</taxon>
        <taxon>Epsilonproteobacteria</taxon>
        <taxon>Campylobacterales</taxon>
        <taxon>Arcobacteraceae</taxon>
        <taxon>Arcobacter</taxon>
    </lineage>
</organism>
<evidence type="ECO:0000256" key="1">
    <source>
        <dbReference type="SAM" id="Phobius"/>
    </source>
</evidence>
<dbReference type="KEGG" id="ant:Arnit_2321"/>
<dbReference type="AlphaFoldDB" id="D5V110"/>
<feature type="transmembrane region" description="Helical" evidence="1">
    <location>
        <begin position="75"/>
        <end position="100"/>
    </location>
</feature>
<dbReference type="HOGENOM" id="CLU_1507643_0_0_7"/>
<accession>D5V110</accession>
<keyword evidence="3" id="KW-1185">Reference proteome</keyword>
<feature type="transmembrane region" description="Helical" evidence="1">
    <location>
        <begin position="48"/>
        <end position="69"/>
    </location>
</feature>
<keyword evidence="1" id="KW-0812">Transmembrane</keyword>
<feature type="transmembrane region" description="Helical" evidence="1">
    <location>
        <begin position="121"/>
        <end position="139"/>
    </location>
</feature>
<dbReference type="eggNOG" id="ENOG5032NXK">
    <property type="taxonomic scope" value="Bacteria"/>
</dbReference>
<feature type="transmembrane region" description="Helical" evidence="1">
    <location>
        <begin position="145"/>
        <end position="166"/>
    </location>
</feature>
<dbReference type="EMBL" id="CP001999">
    <property type="protein sequence ID" value="ADG93972.1"/>
    <property type="molecule type" value="Genomic_DNA"/>
</dbReference>
<evidence type="ECO:0000313" key="3">
    <source>
        <dbReference type="Proteomes" id="UP000000939"/>
    </source>
</evidence>
<proteinExistence type="predicted"/>
<evidence type="ECO:0000313" key="2">
    <source>
        <dbReference type="EMBL" id="ADG93972.1"/>
    </source>
</evidence>
<feature type="transmembrane region" description="Helical" evidence="1">
    <location>
        <begin position="20"/>
        <end position="41"/>
    </location>
</feature>
<reference evidence="2 3" key="1">
    <citation type="journal article" date="2010" name="Stand. Genomic Sci.">
        <title>Complete genome sequence of Arcobacter nitrofigilis type strain (CI).</title>
        <authorList>
            <person name="Pati A."/>
            <person name="Gronow S."/>
            <person name="Lapidus A."/>
            <person name="Copeland A."/>
            <person name="Glavina Del Rio T."/>
            <person name="Nolan M."/>
            <person name="Lucas S."/>
            <person name="Tice H."/>
            <person name="Cheng J.F."/>
            <person name="Han C."/>
            <person name="Chertkov O."/>
            <person name="Bruce D."/>
            <person name="Tapia R."/>
            <person name="Goodwin L."/>
            <person name="Pitluck S."/>
            <person name="Liolios K."/>
            <person name="Ivanova N."/>
            <person name="Mavromatis K."/>
            <person name="Chen A."/>
            <person name="Palaniappan K."/>
            <person name="Land M."/>
            <person name="Hauser L."/>
            <person name="Chang Y.J."/>
            <person name="Jeffries C.D."/>
            <person name="Detter J.C."/>
            <person name="Rohde M."/>
            <person name="Goker M."/>
            <person name="Bristow J."/>
            <person name="Eisen J.A."/>
            <person name="Markowitz V."/>
            <person name="Hugenholtz P."/>
            <person name="Klenk H.P."/>
            <person name="Kyrpides N.C."/>
        </authorList>
    </citation>
    <scope>NUCLEOTIDE SEQUENCE [LARGE SCALE GENOMIC DNA]</scope>
    <source>
        <strain evidence="3">ATCC 33309 / DSM 7299 / CCUG 15893 / LMG 7604 / NCTC 12251 / CI</strain>
    </source>
</reference>
<gene>
    <name evidence="2" type="ordered locus">Arnit_2321</name>
</gene>
<keyword evidence="1" id="KW-0472">Membrane</keyword>
<keyword evidence="1" id="KW-1133">Transmembrane helix</keyword>
<dbReference type="Proteomes" id="UP000000939">
    <property type="component" value="Chromosome"/>
</dbReference>
<evidence type="ECO:0008006" key="4">
    <source>
        <dbReference type="Google" id="ProtNLM"/>
    </source>
</evidence>
<name>D5V110_ARCNC</name>
<protein>
    <recommendedName>
        <fullName evidence="4">Intracellular septation protein A</fullName>
    </recommendedName>
</protein>